<accession>C3X1S5</accession>
<dbReference type="CDD" id="cd01029">
    <property type="entry name" value="TOPRIM_primases"/>
    <property type="match status" value="1"/>
</dbReference>
<gene>
    <name evidence="2" type="ORF">OFAG_00314</name>
</gene>
<evidence type="ECO:0000259" key="1">
    <source>
        <dbReference type="Pfam" id="PF13362"/>
    </source>
</evidence>
<organism evidence="2 3">
    <name type="scientific">Oxalobacter paraformigenes</name>
    <dbReference type="NCBI Taxonomy" id="556268"/>
    <lineage>
        <taxon>Bacteria</taxon>
        <taxon>Pseudomonadati</taxon>
        <taxon>Pseudomonadota</taxon>
        <taxon>Betaproteobacteria</taxon>
        <taxon>Burkholderiales</taxon>
        <taxon>Oxalobacteraceae</taxon>
        <taxon>Oxalobacter</taxon>
    </lineage>
</organism>
<comment type="caution">
    <text evidence="2">The sequence shown here is derived from an EMBL/GenBank/DDBJ whole genome shotgun (WGS) entry which is preliminary data.</text>
</comment>
<evidence type="ECO:0000313" key="3">
    <source>
        <dbReference type="Proteomes" id="UP000003973"/>
    </source>
</evidence>
<dbReference type="AlphaFoldDB" id="C3X1S5"/>
<evidence type="ECO:0000313" key="2">
    <source>
        <dbReference type="EMBL" id="EEO27161.2"/>
    </source>
</evidence>
<proteinExistence type="predicted"/>
<dbReference type="InterPro" id="IPR006171">
    <property type="entry name" value="TOPRIM_dom"/>
</dbReference>
<reference evidence="2" key="1">
    <citation type="submission" date="2011-10" db="EMBL/GenBank/DDBJ databases">
        <title>The Genome Sequence of Oxalobacter formigenes HOxBLS.</title>
        <authorList>
            <consortium name="The Broad Institute Genome Sequencing Platform"/>
            <person name="Earl A."/>
            <person name="Ward D."/>
            <person name="Feldgarden M."/>
            <person name="Gevers D."/>
            <person name="Allison M.J."/>
            <person name="Humphrey S."/>
            <person name="Young S.K."/>
            <person name="Zeng Q."/>
            <person name="Gargeya S."/>
            <person name="Fitzgerald M."/>
            <person name="Haas B."/>
            <person name="Abouelleil A."/>
            <person name="Alvarado L."/>
            <person name="Arachchi H.M."/>
            <person name="Berlin A."/>
            <person name="Brown A."/>
            <person name="Chapman S.B."/>
            <person name="Chen Z."/>
            <person name="Dunbar C."/>
            <person name="Freedman E."/>
            <person name="Gearin G."/>
            <person name="Goldberg J."/>
            <person name="Griggs A."/>
            <person name="Gujja S."/>
            <person name="Heiman D."/>
            <person name="Howarth C."/>
            <person name="Larson L."/>
            <person name="Lui A."/>
            <person name="MacDonald P.J.P."/>
            <person name="Montmayeur A."/>
            <person name="Murphy C."/>
            <person name="Neiman D."/>
            <person name="Pearson M."/>
            <person name="Priest M."/>
            <person name="Roberts A."/>
            <person name="Saif S."/>
            <person name="Shea T."/>
            <person name="Shenoy N."/>
            <person name="Sisk P."/>
            <person name="Stolte C."/>
            <person name="Sykes S."/>
            <person name="Wortman J."/>
            <person name="Nusbaum C."/>
            <person name="Birren B."/>
        </authorList>
    </citation>
    <scope>NUCLEOTIDE SEQUENCE [LARGE SCALE GENOMIC DNA]</scope>
    <source>
        <strain evidence="2">HOxBLS</strain>
    </source>
</reference>
<protein>
    <recommendedName>
        <fullName evidence="1">Toprim domain-containing protein</fullName>
    </recommendedName>
</protein>
<name>C3X1S5_9BURK</name>
<dbReference type="eggNOG" id="COG4643">
    <property type="taxonomic scope" value="Bacteria"/>
</dbReference>
<dbReference type="RefSeq" id="WP_020995287.1">
    <property type="nucleotide sequence ID" value="NZ_CABMNL010000001.1"/>
</dbReference>
<dbReference type="InterPro" id="IPR034154">
    <property type="entry name" value="TOPRIM_DnaG/twinkle"/>
</dbReference>
<dbReference type="Pfam" id="PF13362">
    <property type="entry name" value="Toprim_3"/>
    <property type="match status" value="1"/>
</dbReference>
<sequence length="293" mass="33104">MSDFLHFCRGLGIRIDTVPPVGVWKRYPTDDKPRKLNGAVRYFGTYGFAQNHALMTEPAFWQDDKPSKPLSRAEIVKREQEAAERRKNELRARIEAVASCRRYFGKLPSLRGEHPYLDRKGLSMRGCEHLKRDGDLLVIPMFANGRLMSVQTISIEGEKKFRYRCPIKGASYELRRARGLMTCFCEGFATGLTLYQSIPTASVVVCFNSSNLVDVAKTRKTAGMAVICADNDHETTHNPGITKGKEAAEILKCGLAYPEGICGTDWDDARQEWGERAYTRIRAEVTRNLKMVT</sequence>
<dbReference type="Proteomes" id="UP000003973">
    <property type="component" value="Unassembled WGS sequence"/>
</dbReference>
<feature type="domain" description="Toprim" evidence="1">
    <location>
        <begin position="184"/>
        <end position="274"/>
    </location>
</feature>
<dbReference type="HOGENOM" id="CLU_923902_0_0_4"/>
<dbReference type="EMBL" id="ACDP02000029">
    <property type="protein sequence ID" value="EEO27161.2"/>
    <property type="molecule type" value="Genomic_DNA"/>
</dbReference>
<keyword evidence="3" id="KW-1185">Reference proteome</keyword>